<protein>
    <submittedName>
        <fullName evidence="9">Invasin</fullName>
    </submittedName>
</protein>
<dbReference type="NCBIfam" id="NF040485">
    <property type="entry name" value="ZirU_fam"/>
    <property type="match status" value="1"/>
</dbReference>
<dbReference type="AlphaFoldDB" id="A0A2A7TZU9"/>
<evidence type="ECO:0000256" key="2">
    <source>
        <dbReference type="ARBA" id="ARBA00010116"/>
    </source>
</evidence>
<dbReference type="PANTHER" id="PTHR39576:SF2">
    <property type="entry name" value="ATTACHING AND EFFACING PROTEIN HOMOLOG-RELATED"/>
    <property type="match status" value="1"/>
</dbReference>
<comment type="subcellular location">
    <subcellularLocation>
        <location evidence="1">Cell outer membrane</location>
    </subcellularLocation>
</comment>
<evidence type="ECO:0000256" key="5">
    <source>
        <dbReference type="ARBA" id="ARBA00023237"/>
    </source>
</evidence>
<feature type="domain" description="Big-1" evidence="7">
    <location>
        <begin position="573"/>
        <end position="675"/>
    </location>
</feature>
<evidence type="ECO:0000259" key="7">
    <source>
        <dbReference type="PROSITE" id="PS51127"/>
    </source>
</evidence>
<dbReference type="Gene3D" id="2.40.160.160">
    <property type="entry name" value="Inverse autotransporter, beta-domain"/>
    <property type="match status" value="1"/>
</dbReference>
<reference evidence="10" key="1">
    <citation type="submission" date="2017-09" db="EMBL/GenBank/DDBJ databases">
        <title>FDA dAtabase for Regulatory Grade micrObial Sequences (FDA-ARGOS): Supporting development and validation of Infectious Disease Dx tests.</title>
        <authorList>
            <person name="Goldberg B."/>
            <person name="Campos J."/>
            <person name="Tallon L."/>
            <person name="Sadzewicz L."/>
            <person name="Ott S."/>
            <person name="Zhao X."/>
            <person name="Nagaraj S."/>
            <person name="Vavikolanu K."/>
            <person name="Aluvathingal J."/>
            <person name="Nadendla S."/>
            <person name="Geyer C."/>
            <person name="Sichtig H."/>
        </authorList>
    </citation>
    <scope>NUCLEOTIDE SEQUENCE [LARGE SCALE GENOMIC DNA]</scope>
    <source>
        <strain evidence="10">FDAARGOS_370</strain>
    </source>
</reference>
<proteinExistence type="inferred from homology"/>
<dbReference type="InterPro" id="IPR003535">
    <property type="entry name" value="Intimin/invasin_bac"/>
</dbReference>
<dbReference type="InterPro" id="IPR038177">
    <property type="entry name" value="IAT_beta_sf"/>
</dbReference>
<keyword evidence="3" id="KW-0677">Repeat</keyword>
<dbReference type="FunFam" id="2.40.160.160:FF:000001">
    <property type="entry name" value="Intimin-like inverse autotransporter SinH"/>
    <property type="match status" value="1"/>
</dbReference>
<evidence type="ECO:0000256" key="3">
    <source>
        <dbReference type="ARBA" id="ARBA00022737"/>
    </source>
</evidence>
<dbReference type="GO" id="GO:0007155">
    <property type="term" value="P:cell adhesion"/>
    <property type="evidence" value="ECO:0007669"/>
    <property type="project" value="InterPro"/>
</dbReference>
<keyword evidence="5" id="KW-0998">Cell outer membrane</keyword>
<dbReference type="Gene3D" id="2.60.40.10">
    <property type="entry name" value="Immunoglobulins"/>
    <property type="match status" value="1"/>
</dbReference>
<dbReference type="InterPro" id="IPR018392">
    <property type="entry name" value="LysM"/>
</dbReference>
<dbReference type="InterPro" id="IPR024519">
    <property type="entry name" value="IAT_beta"/>
</dbReference>
<dbReference type="PRINTS" id="PR01369">
    <property type="entry name" value="INTIMIN"/>
</dbReference>
<dbReference type="PROSITE" id="PS51127">
    <property type="entry name" value="BIG1"/>
    <property type="match status" value="1"/>
</dbReference>
<dbReference type="Pfam" id="PF11924">
    <property type="entry name" value="IAT_beta"/>
    <property type="match status" value="1"/>
</dbReference>
<sequence>MKKDSPKNIIYILSSLPTRKRGLRKPCTSCAEQNERLPHQGYAIVRRERVIGWLTIALQIAFPLGLSFTPAIAQAPKVDEQALLASATQPYVLKEGESVTTVAQKLGISVAQLKQVNAYRIFARGFEHVGVGDEIDIPVDMSSLNTQAGQAPKLSSAMREPSRAEKEAQAVGQLMSVGATLSSTRPSEAAAGMARSMATNAANEEIQQWLSKYGTARVQLNVDKNFSLSESALDWFIPVWDSANLTAFTQLGARNKDRRNTINLGVGARTLLDRWMLGVNMFYDHDLTGHNSRLGIGAEAWTDYLQLSTNGYMRLSNWHQSRDFADYDERAANGFDIRANAWLPALPQLGGKLVYEQYVGDNVALFGKENLQRNPYALTAGVNYTPFPLLTVGVDERLGKAGRNDTQFSIQLSYHPGLSWQSQIDPGSVAATRQIAESRYNLVDRNNNIVLEYKKQEVIKLALSHHAINDLAGAVYTVSANLKSKYALDQVSWQDGGLVAAGGQLTVIDKNHFSLMLPPYRPAQAKSDAHQTSAAEIAANTYQLIAVAFDNQGNQSNSETLRVVVQPPQVTAQGTFVISGDGARANGSDKIGVDFIIKDSNGNPLANREVVFHTNNGAQPGTITVTTDDNGIAHFDVTNTSAGTTHVSATFDDQTQGIDITFANAVNSVIVTGLVNGYPLVGTPLHAEVTCATGECPASLTYQWQIEDTINSGNYVDIPAATAVDYIPVGTDQKRRIQVVIGGEGTPAIP</sequence>
<dbReference type="InterPro" id="IPR008964">
    <property type="entry name" value="Invasin/intimin_cell_adhesion"/>
</dbReference>
<dbReference type="EMBL" id="PDDV01000013">
    <property type="protein sequence ID" value="PEH71580.1"/>
    <property type="molecule type" value="Genomic_DNA"/>
</dbReference>
<evidence type="ECO:0000256" key="4">
    <source>
        <dbReference type="ARBA" id="ARBA00023136"/>
    </source>
</evidence>
<comment type="similarity">
    <text evidence="2">Belongs to the intimin/invasin family.</text>
</comment>
<organism evidence="9 10">
    <name type="scientific">Edwardsiella tarda</name>
    <dbReference type="NCBI Taxonomy" id="636"/>
    <lineage>
        <taxon>Bacteria</taxon>
        <taxon>Pseudomonadati</taxon>
        <taxon>Pseudomonadota</taxon>
        <taxon>Gammaproteobacteria</taxon>
        <taxon>Enterobacterales</taxon>
        <taxon>Hafniaceae</taxon>
        <taxon>Edwardsiella</taxon>
    </lineage>
</organism>
<dbReference type="Gene3D" id="2.60.40.2700">
    <property type="match status" value="1"/>
</dbReference>
<dbReference type="InterPro" id="IPR003344">
    <property type="entry name" value="Big_1_dom"/>
</dbReference>
<dbReference type="OrthoDB" id="8320584at2"/>
<dbReference type="FunFam" id="2.60.40.10:FF:000182">
    <property type="entry name" value="Gamma intimin"/>
    <property type="match status" value="1"/>
</dbReference>
<dbReference type="PANTHER" id="PTHR39576">
    <property type="entry name" value="ATTACHING AND EFFACING PROTEIN HOMOLOG-RELATED-RELATED"/>
    <property type="match status" value="1"/>
</dbReference>
<gene>
    <name evidence="9" type="ORF">CRM76_06325</name>
</gene>
<dbReference type="Proteomes" id="UP000219788">
    <property type="component" value="Unassembled WGS sequence"/>
</dbReference>
<evidence type="ECO:0000259" key="8">
    <source>
        <dbReference type="PROSITE" id="PS51782"/>
    </source>
</evidence>
<dbReference type="SMART" id="SM00634">
    <property type="entry name" value="BID_1"/>
    <property type="match status" value="1"/>
</dbReference>
<dbReference type="RefSeq" id="WP_098142856.1">
    <property type="nucleotide sequence ID" value="NZ_PDDV01000013.1"/>
</dbReference>
<dbReference type="Pfam" id="PF02369">
    <property type="entry name" value="Big_1"/>
    <property type="match status" value="1"/>
</dbReference>
<accession>A0A2A7TZU9</accession>
<evidence type="ECO:0000313" key="10">
    <source>
        <dbReference type="Proteomes" id="UP000219788"/>
    </source>
</evidence>
<dbReference type="InterPro" id="IPR054665">
    <property type="entry name" value="ZirU-like_dom"/>
</dbReference>
<dbReference type="InterPro" id="IPR013783">
    <property type="entry name" value="Ig-like_fold"/>
</dbReference>
<keyword evidence="6" id="KW-0812">Transmembrane</keyword>
<dbReference type="SMART" id="SM00257">
    <property type="entry name" value="LysM"/>
    <property type="match status" value="1"/>
</dbReference>
<evidence type="ECO:0000256" key="1">
    <source>
        <dbReference type="ARBA" id="ARBA00004442"/>
    </source>
</evidence>
<feature type="transmembrane region" description="Helical" evidence="6">
    <location>
        <begin position="50"/>
        <end position="73"/>
    </location>
</feature>
<evidence type="ECO:0000313" key="9">
    <source>
        <dbReference type="EMBL" id="PEH71580.1"/>
    </source>
</evidence>
<evidence type="ECO:0000256" key="6">
    <source>
        <dbReference type="SAM" id="Phobius"/>
    </source>
</evidence>
<dbReference type="InterPro" id="IPR051715">
    <property type="entry name" value="Intimin-Invasin_domain"/>
</dbReference>
<dbReference type="STRING" id="636.AAW15_01945"/>
<feature type="domain" description="LysM" evidence="8">
    <location>
        <begin position="89"/>
        <end position="137"/>
    </location>
</feature>
<keyword evidence="4 6" id="KW-0472">Membrane</keyword>
<dbReference type="GO" id="GO:0009279">
    <property type="term" value="C:cell outer membrane"/>
    <property type="evidence" value="ECO:0007669"/>
    <property type="project" value="UniProtKB-SubCell"/>
</dbReference>
<dbReference type="SUPFAM" id="SSF49373">
    <property type="entry name" value="Invasin/intimin cell-adhesion fragments"/>
    <property type="match status" value="1"/>
</dbReference>
<dbReference type="PROSITE" id="PS51782">
    <property type="entry name" value="LYSM"/>
    <property type="match status" value="1"/>
</dbReference>
<name>A0A2A7TZU9_EDWTA</name>
<keyword evidence="6" id="KW-1133">Transmembrane helix</keyword>
<comment type="caution">
    <text evidence="9">The sequence shown here is derived from an EMBL/GenBank/DDBJ whole genome shotgun (WGS) entry which is preliminary data.</text>
</comment>